<reference evidence="2" key="1">
    <citation type="submission" date="2023-03" db="EMBL/GenBank/DDBJ databases">
        <title>Massive genome expansion in bonnet fungi (Mycena s.s.) driven by repeated elements and novel gene families across ecological guilds.</title>
        <authorList>
            <consortium name="Lawrence Berkeley National Laboratory"/>
            <person name="Harder C.B."/>
            <person name="Miyauchi S."/>
            <person name="Viragh M."/>
            <person name="Kuo A."/>
            <person name="Thoen E."/>
            <person name="Andreopoulos B."/>
            <person name="Lu D."/>
            <person name="Skrede I."/>
            <person name="Drula E."/>
            <person name="Henrissat B."/>
            <person name="Morin E."/>
            <person name="Kohler A."/>
            <person name="Barry K."/>
            <person name="LaButti K."/>
            <person name="Morin E."/>
            <person name="Salamov A."/>
            <person name="Lipzen A."/>
            <person name="Mereny Z."/>
            <person name="Hegedus B."/>
            <person name="Baldrian P."/>
            <person name="Stursova M."/>
            <person name="Weitz H."/>
            <person name="Taylor A."/>
            <person name="Grigoriev I.V."/>
            <person name="Nagy L.G."/>
            <person name="Martin F."/>
            <person name="Kauserud H."/>
        </authorList>
    </citation>
    <scope>NUCLEOTIDE SEQUENCE</scope>
    <source>
        <strain evidence="2">CBHHK002</strain>
    </source>
</reference>
<comment type="caution">
    <text evidence="2">The sequence shown here is derived from an EMBL/GenBank/DDBJ whole genome shotgun (WGS) entry which is preliminary data.</text>
</comment>
<organism evidence="2 3">
    <name type="scientific">Mycena albidolilacea</name>
    <dbReference type="NCBI Taxonomy" id="1033008"/>
    <lineage>
        <taxon>Eukaryota</taxon>
        <taxon>Fungi</taxon>
        <taxon>Dikarya</taxon>
        <taxon>Basidiomycota</taxon>
        <taxon>Agaricomycotina</taxon>
        <taxon>Agaricomycetes</taxon>
        <taxon>Agaricomycetidae</taxon>
        <taxon>Agaricales</taxon>
        <taxon>Marasmiineae</taxon>
        <taxon>Mycenaceae</taxon>
        <taxon>Mycena</taxon>
    </lineage>
</organism>
<keyword evidence="3" id="KW-1185">Reference proteome</keyword>
<dbReference type="EMBL" id="JARIHO010000003">
    <property type="protein sequence ID" value="KAJ7364216.1"/>
    <property type="molecule type" value="Genomic_DNA"/>
</dbReference>
<accession>A0AAD7AP45</accession>
<name>A0AAD7AP45_9AGAR</name>
<dbReference type="AlphaFoldDB" id="A0AAD7AP45"/>
<evidence type="ECO:0000313" key="3">
    <source>
        <dbReference type="Proteomes" id="UP001218218"/>
    </source>
</evidence>
<evidence type="ECO:0000313" key="1">
    <source>
        <dbReference type="EMBL" id="KAJ7352426.1"/>
    </source>
</evidence>
<proteinExistence type="predicted"/>
<dbReference type="Proteomes" id="UP001218218">
    <property type="component" value="Unassembled WGS sequence"/>
</dbReference>
<sequence length="285" mass="30035">MSKTLTDLTTALGKRSGSSALELLVGLPANPLALPPNANGTYPTLVTSILHPHLLPDAIVQIGKLEFPPTHLGRLLPSHTIAPQAPLSLVVGPNGEAQFVSAAPIPGATALLREVPDILAFVEAWMVFVSVLQNEHLDLPVAQGLSAYLNNIITIARVYSWPAVLDYHVAFMQLRARDAYFNPLSWAESSPHLHTTHLLIPSIHFPPAATPPVVMPPLPAAATATAPAVMSAQERTRMAGQPCYAWNGPVGCAGCARRHVCRICYGAHPATACTGPAAPAVPATV</sequence>
<protein>
    <submittedName>
        <fullName evidence="2">Uncharacterized protein</fullName>
    </submittedName>
</protein>
<evidence type="ECO:0000313" key="2">
    <source>
        <dbReference type="EMBL" id="KAJ7364216.1"/>
    </source>
</evidence>
<gene>
    <name evidence="2" type="ORF">DFH08DRAFT_681171</name>
    <name evidence="1" type="ORF">DFH08DRAFT_693273</name>
</gene>
<dbReference type="EMBL" id="JARIHO010000012">
    <property type="protein sequence ID" value="KAJ7352426.1"/>
    <property type="molecule type" value="Genomic_DNA"/>
</dbReference>